<dbReference type="AlphaFoldDB" id="F0WFU3"/>
<gene>
    <name evidence="1" type="primary">AlNc14C85G5478</name>
    <name evidence="1" type="ORF">ALNC14_062200</name>
</gene>
<organism evidence="1">
    <name type="scientific">Albugo laibachii Nc14</name>
    <dbReference type="NCBI Taxonomy" id="890382"/>
    <lineage>
        <taxon>Eukaryota</taxon>
        <taxon>Sar</taxon>
        <taxon>Stramenopiles</taxon>
        <taxon>Oomycota</taxon>
        <taxon>Peronosporomycetes</taxon>
        <taxon>Albuginales</taxon>
        <taxon>Albuginaceae</taxon>
        <taxon>Albugo</taxon>
    </lineage>
</organism>
<evidence type="ECO:0000313" key="1">
    <source>
        <dbReference type="EMBL" id="CCA20077.1"/>
    </source>
</evidence>
<sequence length="171" mass="19037">MDSMGASRSNSGASLLKNNKLQTMNIFTRFAKSTFTTIEHWFNLVTKAIRSWFGSSMKKSTEEIVCNEAAVPKELKEPVGMAQITTVGKESFERWTADLLTQIDIAIHAGMQQVEVSREIKQAKAMEEEDTSSTAVDCEDVDYDVVDSEELLQEIDVLLAGTRGLFNAYAQ</sequence>
<dbReference type="EMBL" id="FR824130">
    <property type="protein sequence ID" value="CCA20077.1"/>
    <property type="molecule type" value="Genomic_DNA"/>
</dbReference>
<name>F0WFU3_9STRA</name>
<accession>F0WFU3</accession>
<dbReference type="HOGENOM" id="CLU_1753068_0_0_1"/>
<reference evidence="1" key="1">
    <citation type="journal article" date="2011" name="PLoS Biol.">
        <title>Gene gain and loss during evolution of obligate parasitism in the white rust pathogen of Arabidopsis thaliana.</title>
        <authorList>
            <person name="Kemen E."/>
            <person name="Gardiner A."/>
            <person name="Schultz-Larsen T."/>
            <person name="Kemen A.C."/>
            <person name="Balmuth A.L."/>
            <person name="Robert-Seilaniantz A."/>
            <person name="Bailey K."/>
            <person name="Holub E."/>
            <person name="Studholme D.J."/>
            <person name="Maclean D."/>
            <person name="Jones J.D."/>
        </authorList>
    </citation>
    <scope>NUCLEOTIDE SEQUENCE</scope>
</reference>
<reference evidence="1" key="2">
    <citation type="submission" date="2011-02" db="EMBL/GenBank/DDBJ databases">
        <authorList>
            <person name="MacLean D."/>
        </authorList>
    </citation>
    <scope>NUCLEOTIDE SEQUENCE</scope>
</reference>
<proteinExistence type="predicted"/>
<protein>
    <submittedName>
        <fullName evidence="1">AlNc14C85G5478 protein</fullName>
    </submittedName>
</protein>